<accession>A0A6A2Z8R6</accession>
<dbReference type="AlphaFoldDB" id="A0A6A2Z8R6"/>
<name>A0A6A2Z8R6_HIBSY</name>
<evidence type="ECO:0000259" key="3">
    <source>
        <dbReference type="PROSITE" id="PS50969"/>
    </source>
</evidence>
<comment type="function">
    <text evidence="1">Essential component of the TIM23 complex, a complex that mediates the translocation of transit peptide-containing proteins across the mitochondrial inner membrane.</text>
</comment>
<dbReference type="GO" id="GO:0005744">
    <property type="term" value="C:TIM23 mitochondrial import inner membrane translocase complex"/>
    <property type="evidence" value="ECO:0007669"/>
    <property type="project" value="UniProtKB-UniRule"/>
</dbReference>
<dbReference type="PANTHER" id="PTHR12210">
    <property type="entry name" value="DULLARD PROTEIN PHOSPHATASE"/>
    <property type="match status" value="1"/>
</dbReference>
<comment type="caution">
    <text evidence="4">The sequence shown here is derived from an EMBL/GenBank/DDBJ whole genome shotgun (WGS) entry which is preliminary data.</text>
</comment>
<protein>
    <recommendedName>
        <fullName evidence="1">Mitochondrial import inner membrane translocase subunit TIM50</fullName>
    </recommendedName>
</protein>
<proteinExistence type="inferred from homology"/>
<evidence type="ECO:0000313" key="5">
    <source>
        <dbReference type="Proteomes" id="UP000436088"/>
    </source>
</evidence>
<gene>
    <name evidence="4" type="ORF">F3Y22_tig00111005pilonHSYRG00137</name>
</gene>
<dbReference type="InterPro" id="IPR036412">
    <property type="entry name" value="HAD-like_sf"/>
</dbReference>
<dbReference type="SUPFAM" id="SSF56784">
    <property type="entry name" value="HAD-like"/>
    <property type="match status" value="1"/>
</dbReference>
<dbReference type="EMBL" id="VEPZ02001198">
    <property type="protein sequence ID" value="KAE8688003.1"/>
    <property type="molecule type" value="Genomic_DNA"/>
</dbReference>
<dbReference type="Pfam" id="PF03031">
    <property type="entry name" value="NIF"/>
    <property type="match status" value="1"/>
</dbReference>
<dbReference type="InterPro" id="IPR050365">
    <property type="entry name" value="TIM50"/>
</dbReference>
<evidence type="ECO:0000256" key="2">
    <source>
        <dbReference type="SAM" id="MobiDB-lite"/>
    </source>
</evidence>
<reference evidence="4" key="1">
    <citation type="submission" date="2019-09" db="EMBL/GenBank/DDBJ databases">
        <title>Draft genome information of white flower Hibiscus syriacus.</title>
        <authorList>
            <person name="Kim Y.-M."/>
        </authorList>
    </citation>
    <scope>NUCLEOTIDE SEQUENCE [LARGE SCALE GENOMIC DNA]</scope>
    <source>
        <strain evidence="4">YM2019G1</strain>
    </source>
</reference>
<keyword evidence="1" id="KW-0653">Protein transport</keyword>
<dbReference type="GO" id="GO:0015031">
    <property type="term" value="P:protein transport"/>
    <property type="evidence" value="ECO:0007669"/>
    <property type="project" value="UniProtKB-KW"/>
</dbReference>
<evidence type="ECO:0000256" key="1">
    <source>
        <dbReference type="RuleBase" id="RU365079"/>
    </source>
</evidence>
<feature type="region of interest" description="Disordered" evidence="2">
    <location>
        <begin position="1"/>
        <end position="31"/>
    </location>
</feature>
<feature type="compositionally biased region" description="Low complexity" evidence="2">
    <location>
        <begin position="12"/>
        <end position="23"/>
    </location>
</feature>
<dbReference type="InterPro" id="IPR023214">
    <property type="entry name" value="HAD_sf"/>
</dbReference>
<organism evidence="4 5">
    <name type="scientific">Hibiscus syriacus</name>
    <name type="common">Rose of Sharon</name>
    <dbReference type="NCBI Taxonomy" id="106335"/>
    <lineage>
        <taxon>Eukaryota</taxon>
        <taxon>Viridiplantae</taxon>
        <taxon>Streptophyta</taxon>
        <taxon>Embryophyta</taxon>
        <taxon>Tracheophyta</taxon>
        <taxon>Spermatophyta</taxon>
        <taxon>Magnoliopsida</taxon>
        <taxon>eudicotyledons</taxon>
        <taxon>Gunneridae</taxon>
        <taxon>Pentapetalae</taxon>
        <taxon>rosids</taxon>
        <taxon>malvids</taxon>
        <taxon>Malvales</taxon>
        <taxon>Malvaceae</taxon>
        <taxon>Malvoideae</taxon>
        <taxon>Hibiscus</taxon>
    </lineage>
</organism>
<keyword evidence="1" id="KW-0809">Transit peptide</keyword>
<comment type="subcellular location">
    <subcellularLocation>
        <location evidence="1">Mitochondrion inner membrane</location>
        <topology evidence="1">Single-pass membrane protein</topology>
    </subcellularLocation>
</comment>
<feature type="domain" description="FCP1 homology" evidence="3">
    <location>
        <begin position="211"/>
        <end position="364"/>
    </location>
</feature>
<dbReference type="Proteomes" id="UP000436088">
    <property type="component" value="Unassembled WGS sequence"/>
</dbReference>
<keyword evidence="1" id="KW-0813">Transport</keyword>
<sequence length="382" mass="44095">MATKHKRQNRGSSQPISSQPSSSEEIRSFDNENFRSDAEKEIWQRSFKVKKIRPERVIDLGFLFDEVDFSLDAPVRLTRKIDMLFIKKAGYDFVEKVGWKRVKEVGLDLEREDNEDYQSMGDGGGDAMMEKTAEAPEARVGQDVTITTVMEYMVNFREHIDSLVSGMRADISSLRNEVSILRDELHVDNQAINEDDDEDDDDPNKYIVSATPPTRKLVIFYVNGVLAYIPRHPEDVILINGLCEFMQFCTHTFIVAIWSSKMRHNMDRVLDKLRSLSDHFLFVWDQRKCKTADKFTYCKDLNDVWNEFTDFNVLNTLLVNDSPRKMIHNLINNCICTHSFDVVSHSDDDALKKGGNIREYLENLLKAPNVPDFVSDNPFPSD</sequence>
<keyword evidence="1" id="KW-0811">Translocation</keyword>
<comment type="similarity">
    <text evidence="1">Belongs to the TIM50 family.</text>
</comment>
<dbReference type="InterPro" id="IPR004274">
    <property type="entry name" value="FCP1_dom"/>
</dbReference>
<comment type="subunit">
    <text evidence="1">Component of the TIM23 complex.</text>
</comment>
<keyword evidence="5" id="KW-1185">Reference proteome</keyword>
<dbReference type="Gene3D" id="3.40.50.1000">
    <property type="entry name" value="HAD superfamily/HAD-like"/>
    <property type="match status" value="1"/>
</dbReference>
<dbReference type="PROSITE" id="PS50969">
    <property type="entry name" value="FCP1"/>
    <property type="match status" value="1"/>
</dbReference>
<evidence type="ECO:0000313" key="4">
    <source>
        <dbReference type="EMBL" id="KAE8688003.1"/>
    </source>
</evidence>
<keyword evidence="1" id="KW-0496">Mitochondrion</keyword>